<dbReference type="SUPFAM" id="SSF56854">
    <property type="entry name" value="Bcl-2 inhibitors of programmed cell death"/>
    <property type="match status" value="1"/>
</dbReference>
<dbReference type="PANTHER" id="PTHR24388:SF53">
    <property type="entry name" value="CHORION TRANSCRIPTION FACTOR CF2-RELATED"/>
    <property type="match status" value="1"/>
</dbReference>
<evidence type="ECO:0000313" key="14">
    <source>
        <dbReference type="EMBL" id="KAI8037132.1"/>
    </source>
</evidence>
<name>A0A9Q0BM07_9MUSC</name>
<dbReference type="Gene3D" id="3.30.160.60">
    <property type="entry name" value="Classic Zinc Finger"/>
    <property type="match status" value="6"/>
</dbReference>
<dbReference type="SUPFAM" id="SSF57667">
    <property type="entry name" value="beta-beta-alpha zinc fingers"/>
    <property type="match status" value="4"/>
</dbReference>
<feature type="domain" description="C2H2-type" evidence="13">
    <location>
        <begin position="706"/>
        <end position="733"/>
    </location>
</feature>
<dbReference type="InterPro" id="IPR050527">
    <property type="entry name" value="Snail/Krueppel_Znf"/>
</dbReference>
<keyword evidence="4" id="KW-0053">Apoptosis</keyword>
<dbReference type="GO" id="GO:0006915">
    <property type="term" value="P:apoptotic process"/>
    <property type="evidence" value="ECO:0007669"/>
    <property type="project" value="UniProtKB-KW"/>
</dbReference>
<sequence length="863" mass="96048">MAPTTSPPGPAAPKLAKFKSSSLDHEIYTANRRGTIATASSDWKALRGAAGAGAGAGGPTTGPNHSNGRSLHAGGAMTRAASTSSLASSTRTMTNYQEYKMEIINQGKCLCGQYIRARLRRAGVLNRKVTQRLRNILDPGSSHVVYEVFPALNSMGEELERMHPRVYTNISRQLSRAPFGELEDSDMAPMLLNLVAKDLFRSSITWGKIISIFAVCGGFAIDCVRQGHFDYLQCLIDGLAEIIEDDLVYWLIDNGGWLGLSRHIRPRVGEFTFLGWLTLFVTISAGAYMVSNVLFSQAEETSPDTHVEDGSFSGVAEPQELLFCESCGNVYEDGEAYARDHNRQTGSCGNGNREFELVEEATADEEVITDCILEEVDDEDIVEPDAPLWELVEVEEVPATIKAQEDETESDRYFCYDCHSIFENRNCAEEHVCPRAESGHGSSQQVGEAKAPARRKLPGVGTRTGPKNASSVISCGICNTVFSSDKFLKFHMRIHETRASKSIQDALPVGAHQQYSELDQFYCEICNKSFDENLLTVHKQMHQQTTSEIMCSICNRKFENNVTYQMHLKIHEKPRDFDPSSRLNQRPSVVKEKPGFPCQYCERVFTRPFEKVKHERVHTGEKPYGCEVCGKTFRVSYSLTLHLRTHTNIRPYVCTVCNKRFKSHQVYSHHLRIHSSERQFACDMCPKSFRTSVQLYAHKNTHTKPYQCVVCNRPFSSMYAVKNHMQTHKDDKSKESTGASTPALKSGQPAKSQAGGKFWCSACGAEYARLFALRLHMKSAHGLVDDAAVQQEDPSSTAEDSHATEADDSETAVLIAAAEADAAYINAVVNDVDIVGSVPTYEECVEFDVDNFHSEEIITDWLK</sequence>
<dbReference type="GO" id="GO:0042981">
    <property type="term" value="P:regulation of apoptotic process"/>
    <property type="evidence" value="ECO:0007669"/>
    <property type="project" value="InterPro"/>
</dbReference>
<keyword evidence="5" id="KW-0479">Metal-binding</keyword>
<feature type="domain" description="C2H2-type" evidence="13">
    <location>
        <begin position="680"/>
        <end position="707"/>
    </location>
</feature>
<dbReference type="InterPro" id="IPR026298">
    <property type="entry name" value="Bcl-2_fam"/>
</dbReference>
<dbReference type="InterPro" id="IPR036834">
    <property type="entry name" value="Bcl-2-like_sf"/>
</dbReference>
<dbReference type="Pfam" id="PF00096">
    <property type="entry name" value="zf-C2H2"/>
    <property type="match status" value="2"/>
</dbReference>
<evidence type="ECO:0000256" key="10">
    <source>
        <dbReference type="ARBA" id="ARBA00037948"/>
    </source>
</evidence>
<keyword evidence="15" id="KW-1185">Reference proteome</keyword>
<feature type="domain" description="C2H2-type" evidence="13">
    <location>
        <begin position="652"/>
        <end position="679"/>
    </location>
</feature>
<dbReference type="GO" id="GO:0005634">
    <property type="term" value="C:nucleus"/>
    <property type="evidence" value="ECO:0007669"/>
    <property type="project" value="UniProtKB-SubCell"/>
</dbReference>
<dbReference type="GO" id="GO:0008270">
    <property type="term" value="F:zinc ion binding"/>
    <property type="evidence" value="ECO:0007669"/>
    <property type="project" value="UniProtKB-KW"/>
</dbReference>
<gene>
    <name evidence="14" type="ORF">M5D96_009879</name>
</gene>
<dbReference type="GO" id="GO:0003682">
    <property type="term" value="F:chromatin binding"/>
    <property type="evidence" value="ECO:0007669"/>
    <property type="project" value="UniProtKB-ARBA"/>
</dbReference>
<proteinExistence type="inferred from homology"/>
<dbReference type="CDD" id="cd06845">
    <property type="entry name" value="Bcl-2_like"/>
    <property type="match status" value="1"/>
</dbReference>
<feature type="compositionally biased region" description="Gly residues" evidence="12">
    <location>
        <begin position="50"/>
        <end position="60"/>
    </location>
</feature>
<keyword evidence="6" id="KW-0677">Repeat</keyword>
<feature type="domain" description="C2H2-type" evidence="13">
    <location>
        <begin position="624"/>
        <end position="651"/>
    </location>
</feature>
<dbReference type="FunFam" id="3.30.160.60:FF:000690">
    <property type="entry name" value="Zinc finger protein 354C"/>
    <property type="match status" value="1"/>
</dbReference>
<comment type="subcellular location">
    <subcellularLocation>
        <location evidence="1">Chromosome</location>
    </subcellularLocation>
</comment>
<feature type="domain" description="C2H2-type" evidence="13">
    <location>
        <begin position="758"/>
        <end position="781"/>
    </location>
</feature>
<dbReference type="InterPro" id="IPR002475">
    <property type="entry name" value="Bcl2-like"/>
</dbReference>
<comment type="caution">
    <text evidence="14">The sequence shown here is derived from an EMBL/GenBank/DDBJ whole genome shotgun (WGS) entry which is preliminary data.</text>
</comment>
<protein>
    <recommendedName>
        <fullName evidence="13">C2H2-type domain-containing protein</fullName>
    </recommendedName>
</protein>
<dbReference type="PANTHER" id="PTHR24388">
    <property type="entry name" value="ZINC FINGER PROTEIN"/>
    <property type="match status" value="1"/>
</dbReference>
<feature type="domain" description="C2H2-type" evidence="13">
    <location>
        <begin position="473"/>
        <end position="500"/>
    </location>
</feature>
<keyword evidence="3" id="KW-0158">Chromosome</keyword>
<dbReference type="GO" id="GO:0000981">
    <property type="term" value="F:DNA-binding transcription factor activity, RNA polymerase II-specific"/>
    <property type="evidence" value="ECO:0007669"/>
    <property type="project" value="TreeGrafter"/>
</dbReference>
<dbReference type="GO" id="GO:0040029">
    <property type="term" value="P:epigenetic regulation of gene expression"/>
    <property type="evidence" value="ECO:0007669"/>
    <property type="project" value="UniProtKB-ARBA"/>
</dbReference>
<evidence type="ECO:0000256" key="2">
    <source>
        <dbReference type="ARBA" id="ARBA00009458"/>
    </source>
</evidence>
<reference evidence="14" key="1">
    <citation type="journal article" date="2023" name="Genome Biol. Evol.">
        <title>Long-read-based Genome Assembly of Drosophila gunungcola Reveals Fewer Chemosensory Genes in Flower-breeding Species.</title>
        <authorList>
            <person name="Negi A."/>
            <person name="Liao B.Y."/>
            <person name="Yeh S.D."/>
        </authorList>
    </citation>
    <scope>NUCLEOTIDE SEQUENCE</scope>
    <source>
        <strain evidence="14">Sukarami</strain>
    </source>
</reference>
<evidence type="ECO:0000259" key="13">
    <source>
        <dbReference type="PROSITE" id="PS50157"/>
    </source>
</evidence>
<evidence type="ECO:0000256" key="3">
    <source>
        <dbReference type="ARBA" id="ARBA00022454"/>
    </source>
</evidence>
<feature type="domain" description="C2H2-type" evidence="13">
    <location>
        <begin position="549"/>
        <end position="576"/>
    </location>
</feature>
<evidence type="ECO:0000256" key="9">
    <source>
        <dbReference type="ARBA" id="ARBA00023242"/>
    </source>
</evidence>
<dbReference type="PROSITE" id="PS00028">
    <property type="entry name" value="ZINC_FINGER_C2H2_1"/>
    <property type="match status" value="8"/>
</dbReference>
<comment type="similarity">
    <text evidence="2">Belongs to the Bcl-2 family.</text>
</comment>
<dbReference type="FunFam" id="1.10.437.10:FF:000009">
    <property type="entry name" value="Uncharacterized protein, isoform A"/>
    <property type="match status" value="1"/>
</dbReference>
<dbReference type="SMART" id="SM00337">
    <property type="entry name" value="BCL"/>
    <property type="match status" value="1"/>
</dbReference>
<evidence type="ECO:0000256" key="5">
    <source>
        <dbReference type="ARBA" id="ARBA00022723"/>
    </source>
</evidence>
<feature type="region of interest" description="Disordered" evidence="12">
    <location>
        <begin position="724"/>
        <end position="755"/>
    </location>
</feature>
<keyword evidence="9" id="KW-0539">Nucleus</keyword>
<dbReference type="Gene3D" id="1.10.437.10">
    <property type="entry name" value="Blc2-like"/>
    <property type="match status" value="1"/>
</dbReference>
<evidence type="ECO:0000256" key="1">
    <source>
        <dbReference type="ARBA" id="ARBA00004286"/>
    </source>
</evidence>
<dbReference type="GO" id="GO:0000978">
    <property type="term" value="F:RNA polymerase II cis-regulatory region sequence-specific DNA binding"/>
    <property type="evidence" value="ECO:0007669"/>
    <property type="project" value="TreeGrafter"/>
</dbReference>
<keyword evidence="7 11" id="KW-0863">Zinc-finger</keyword>
<evidence type="ECO:0000256" key="8">
    <source>
        <dbReference type="ARBA" id="ARBA00022833"/>
    </source>
</evidence>
<evidence type="ECO:0000256" key="7">
    <source>
        <dbReference type="ARBA" id="ARBA00022771"/>
    </source>
</evidence>
<evidence type="ECO:0000256" key="12">
    <source>
        <dbReference type="SAM" id="MobiDB-lite"/>
    </source>
</evidence>
<dbReference type="PROSITE" id="PS50062">
    <property type="entry name" value="BCL2_FAMILY"/>
    <property type="match status" value="1"/>
</dbReference>
<feature type="region of interest" description="Disordered" evidence="12">
    <location>
        <begin position="49"/>
        <end position="76"/>
    </location>
</feature>
<dbReference type="Pfam" id="PF12874">
    <property type="entry name" value="zf-met"/>
    <property type="match status" value="2"/>
</dbReference>
<feature type="domain" description="C2H2-type" evidence="13">
    <location>
        <begin position="596"/>
        <end position="623"/>
    </location>
</feature>
<feature type="region of interest" description="Disordered" evidence="12">
    <location>
        <begin position="788"/>
        <end position="808"/>
    </location>
</feature>
<dbReference type="AlphaFoldDB" id="A0A9Q0BM07"/>
<organism evidence="14 15">
    <name type="scientific">Drosophila gunungcola</name>
    <name type="common">fruit fly</name>
    <dbReference type="NCBI Taxonomy" id="103775"/>
    <lineage>
        <taxon>Eukaryota</taxon>
        <taxon>Metazoa</taxon>
        <taxon>Ecdysozoa</taxon>
        <taxon>Arthropoda</taxon>
        <taxon>Hexapoda</taxon>
        <taxon>Insecta</taxon>
        <taxon>Pterygota</taxon>
        <taxon>Neoptera</taxon>
        <taxon>Endopterygota</taxon>
        <taxon>Diptera</taxon>
        <taxon>Brachycera</taxon>
        <taxon>Muscomorpha</taxon>
        <taxon>Ephydroidea</taxon>
        <taxon>Drosophilidae</taxon>
        <taxon>Drosophila</taxon>
        <taxon>Sophophora</taxon>
    </lineage>
</organism>
<dbReference type="Pfam" id="PF13894">
    <property type="entry name" value="zf-C2H2_4"/>
    <property type="match status" value="1"/>
</dbReference>
<dbReference type="InterPro" id="IPR036236">
    <property type="entry name" value="Znf_C2H2_sf"/>
</dbReference>
<feature type="region of interest" description="Disordered" evidence="12">
    <location>
        <begin position="437"/>
        <end position="465"/>
    </location>
</feature>
<dbReference type="PROSITE" id="PS50157">
    <property type="entry name" value="ZINC_FINGER_C2H2_2"/>
    <property type="match status" value="8"/>
</dbReference>
<accession>A0A9Q0BM07</accession>
<dbReference type="InterPro" id="IPR013087">
    <property type="entry name" value="Znf_C2H2_type"/>
</dbReference>
<evidence type="ECO:0000313" key="15">
    <source>
        <dbReference type="Proteomes" id="UP001059596"/>
    </source>
</evidence>
<dbReference type="SMART" id="SM00355">
    <property type="entry name" value="ZnF_C2H2"/>
    <property type="match status" value="9"/>
</dbReference>
<dbReference type="Pfam" id="PF00452">
    <property type="entry name" value="Bcl-2"/>
    <property type="match status" value="1"/>
</dbReference>
<dbReference type="Proteomes" id="UP001059596">
    <property type="component" value="Unassembled WGS sequence"/>
</dbReference>
<evidence type="ECO:0000256" key="6">
    <source>
        <dbReference type="ARBA" id="ARBA00022737"/>
    </source>
</evidence>
<dbReference type="EMBL" id="JAMKOV010000013">
    <property type="protein sequence ID" value="KAI8037132.1"/>
    <property type="molecule type" value="Genomic_DNA"/>
</dbReference>
<evidence type="ECO:0000256" key="11">
    <source>
        <dbReference type="PROSITE-ProRule" id="PRU00042"/>
    </source>
</evidence>
<comment type="similarity">
    <text evidence="10">Belongs to the snail C2H2-type zinc-finger protein family.</text>
</comment>
<dbReference type="InterPro" id="IPR046371">
    <property type="entry name" value="Bcl-2_BH1-3"/>
</dbReference>
<evidence type="ECO:0000256" key="4">
    <source>
        <dbReference type="ARBA" id="ARBA00022703"/>
    </source>
</evidence>
<keyword evidence="8" id="KW-0862">Zinc</keyword>
<dbReference type="GO" id="GO:0000785">
    <property type="term" value="C:chromatin"/>
    <property type="evidence" value="ECO:0007669"/>
    <property type="project" value="UniProtKB-ARBA"/>
</dbReference>